<gene>
    <name evidence="9" type="ORF">BDV96DRAFT_686873</name>
</gene>
<evidence type="ECO:0000256" key="6">
    <source>
        <dbReference type="ARBA" id="ARBA00035183"/>
    </source>
</evidence>
<sequence>MRRIPRSPRSIALLSPSSSILRPSYHPPATLCLRPAPSPFSTSPKCRAGIMSSYSSQRKHQAFVRKWQKRLLGESEPIGAHVDPYDATSPVRIAPEEMGGEEEVLDEEQGVPGEDGVVRGAYVPATRGEGLERVGGKKWRAEREEEEMRELWVEVMGRDVGEPDSFDIPTKIPRDPQVLGRLFHQAVVEVYTLKEAKQELDLARYARKGRYAVPDWIYETSVHYSRKLGLELGISEAQKQELLKEIEFAPPAEEVLGEETLTEDLDEELEDPAVEQLEEVVEEVVEAKEEAKAEPEKEIKKVQKKSFDFMANRQFPRSMIKDEAAPAPIEEQVIAEPVVIEAEPEPVLEVRQPAEPAKATESEVIVETATSQPAEPAEAPEPQIAIETPSPKPKQSFETIYSRVPLTDPALKFALAKRLTTLTGHRLSDPTLHTTTTLGDLLTSLLATAKPKPATLHEALKLQHKELRAQPKKSRAQLAREGLRRKESLLDLPNVVVRGKKEGLRDREREVGRWKVVEYALAERGLDVPGEGRRGAKRIH</sequence>
<evidence type="ECO:0000256" key="3">
    <source>
        <dbReference type="ARBA" id="ARBA00022980"/>
    </source>
</evidence>
<accession>A0A6A5Z8N6</accession>
<dbReference type="Pfam" id="PF10501">
    <property type="entry name" value="Ribosomal_L50"/>
    <property type="match status" value="1"/>
</dbReference>
<organism evidence="9 10">
    <name type="scientific">Lophiotrema nucula</name>
    <dbReference type="NCBI Taxonomy" id="690887"/>
    <lineage>
        <taxon>Eukaryota</taxon>
        <taxon>Fungi</taxon>
        <taxon>Dikarya</taxon>
        <taxon>Ascomycota</taxon>
        <taxon>Pezizomycotina</taxon>
        <taxon>Dothideomycetes</taxon>
        <taxon>Pleosporomycetidae</taxon>
        <taxon>Pleosporales</taxon>
        <taxon>Lophiotremataceae</taxon>
        <taxon>Lophiotrema</taxon>
    </lineage>
</organism>
<comment type="similarity">
    <text evidence="2">Belongs to the mitochondrion-specific ribosomal protein mL50 family.</text>
</comment>
<feature type="compositionally biased region" description="Low complexity" evidence="8">
    <location>
        <begin position="368"/>
        <end position="389"/>
    </location>
</feature>
<keyword evidence="10" id="KW-1185">Reference proteome</keyword>
<evidence type="ECO:0000256" key="7">
    <source>
        <dbReference type="SAM" id="Coils"/>
    </source>
</evidence>
<dbReference type="GO" id="GO:0005840">
    <property type="term" value="C:ribosome"/>
    <property type="evidence" value="ECO:0007669"/>
    <property type="project" value="UniProtKB-KW"/>
</dbReference>
<evidence type="ECO:0000313" key="10">
    <source>
        <dbReference type="Proteomes" id="UP000799770"/>
    </source>
</evidence>
<proteinExistence type="inferred from homology"/>
<protein>
    <recommendedName>
        <fullName evidence="6">Large ribosomal subunit protein mL50</fullName>
    </recommendedName>
</protein>
<dbReference type="GO" id="GO:0005739">
    <property type="term" value="C:mitochondrion"/>
    <property type="evidence" value="ECO:0007669"/>
    <property type="project" value="UniProtKB-SubCell"/>
</dbReference>
<feature type="coiled-coil region" evidence="7">
    <location>
        <begin position="274"/>
        <end position="305"/>
    </location>
</feature>
<dbReference type="Proteomes" id="UP000799770">
    <property type="component" value="Unassembled WGS sequence"/>
</dbReference>
<dbReference type="OrthoDB" id="6220758at2759"/>
<keyword evidence="7" id="KW-0175">Coiled coil</keyword>
<dbReference type="AlphaFoldDB" id="A0A6A5Z8N6"/>
<dbReference type="GO" id="GO:1990904">
    <property type="term" value="C:ribonucleoprotein complex"/>
    <property type="evidence" value="ECO:0007669"/>
    <property type="project" value="UniProtKB-KW"/>
</dbReference>
<evidence type="ECO:0000313" key="9">
    <source>
        <dbReference type="EMBL" id="KAF2115665.1"/>
    </source>
</evidence>
<keyword evidence="3" id="KW-0689">Ribosomal protein</keyword>
<evidence type="ECO:0000256" key="8">
    <source>
        <dbReference type="SAM" id="MobiDB-lite"/>
    </source>
</evidence>
<dbReference type="EMBL" id="ML977322">
    <property type="protein sequence ID" value="KAF2115665.1"/>
    <property type="molecule type" value="Genomic_DNA"/>
</dbReference>
<evidence type="ECO:0000256" key="2">
    <source>
        <dbReference type="ARBA" id="ARBA00008860"/>
    </source>
</evidence>
<evidence type="ECO:0000256" key="1">
    <source>
        <dbReference type="ARBA" id="ARBA00004173"/>
    </source>
</evidence>
<evidence type="ECO:0000256" key="4">
    <source>
        <dbReference type="ARBA" id="ARBA00023128"/>
    </source>
</evidence>
<name>A0A6A5Z8N6_9PLEO</name>
<keyword evidence="4" id="KW-0496">Mitochondrion</keyword>
<comment type="subcellular location">
    <subcellularLocation>
        <location evidence="1">Mitochondrion</location>
    </subcellularLocation>
</comment>
<dbReference type="InterPro" id="IPR018305">
    <property type="entry name" value="Ribosomal_m50"/>
</dbReference>
<reference evidence="9" key="1">
    <citation type="journal article" date="2020" name="Stud. Mycol.">
        <title>101 Dothideomycetes genomes: a test case for predicting lifestyles and emergence of pathogens.</title>
        <authorList>
            <person name="Haridas S."/>
            <person name="Albert R."/>
            <person name="Binder M."/>
            <person name="Bloem J."/>
            <person name="Labutti K."/>
            <person name="Salamov A."/>
            <person name="Andreopoulos B."/>
            <person name="Baker S."/>
            <person name="Barry K."/>
            <person name="Bills G."/>
            <person name="Bluhm B."/>
            <person name="Cannon C."/>
            <person name="Castanera R."/>
            <person name="Culley D."/>
            <person name="Daum C."/>
            <person name="Ezra D."/>
            <person name="Gonzalez J."/>
            <person name="Henrissat B."/>
            <person name="Kuo A."/>
            <person name="Liang C."/>
            <person name="Lipzen A."/>
            <person name="Lutzoni F."/>
            <person name="Magnuson J."/>
            <person name="Mondo S."/>
            <person name="Nolan M."/>
            <person name="Ohm R."/>
            <person name="Pangilinan J."/>
            <person name="Park H.-J."/>
            <person name="Ramirez L."/>
            <person name="Alfaro M."/>
            <person name="Sun H."/>
            <person name="Tritt A."/>
            <person name="Yoshinaga Y."/>
            <person name="Zwiers L.-H."/>
            <person name="Turgeon B."/>
            <person name="Goodwin S."/>
            <person name="Spatafora J."/>
            <person name="Crous P."/>
            <person name="Grigoriev I."/>
        </authorList>
    </citation>
    <scope>NUCLEOTIDE SEQUENCE</scope>
    <source>
        <strain evidence="9">CBS 627.86</strain>
    </source>
</reference>
<keyword evidence="5" id="KW-0687">Ribonucleoprotein</keyword>
<feature type="region of interest" description="Disordered" evidence="8">
    <location>
        <begin position="368"/>
        <end position="396"/>
    </location>
</feature>
<evidence type="ECO:0000256" key="5">
    <source>
        <dbReference type="ARBA" id="ARBA00023274"/>
    </source>
</evidence>